<accession>A0A2M3ZPY3</accession>
<dbReference type="AlphaFoldDB" id="A0A2M3ZPY3"/>
<name>A0A2M3ZPY3_9DIPT</name>
<keyword evidence="1" id="KW-0812">Transmembrane</keyword>
<evidence type="ECO:0000256" key="1">
    <source>
        <dbReference type="SAM" id="Phobius"/>
    </source>
</evidence>
<dbReference type="EMBL" id="GGFM01009802">
    <property type="protein sequence ID" value="MBW30553.1"/>
    <property type="molecule type" value="Transcribed_RNA"/>
</dbReference>
<keyword evidence="1" id="KW-0472">Membrane</keyword>
<proteinExistence type="predicted"/>
<organism evidence="2">
    <name type="scientific">Anopheles braziliensis</name>
    <dbReference type="NCBI Taxonomy" id="58242"/>
    <lineage>
        <taxon>Eukaryota</taxon>
        <taxon>Metazoa</taxon>
        <taxon>Ecdysozoa</taxon>
        <taxon>Arthropoda</taxon>
        <taxon>Hexapoda</taxon>
        <taxon>Insecta</taxon>
        <taxon>Pterygota</taxon>
        <taxon>Neoptera</taxon>
        <taxon>Endopterygota</taxon>
        <taxon>Diptera</taxon>
        <taxon>Nematocera</taxon>
        <taxon>Culicoidea</taxon>
        <taxon>Culicidae</taxon>
        <taxon>Anophelinae</taxon>
        <taxon>Anopheles</taxon>
    </lineage>
</organism>
<keyword evidence="1" id="KW-1133">Transmembrane helix</keyword>
<reference evidence="2" key="1">
    <citation type="submission" date="2018-01" db="EMBL/GenBank/DDBJ databases">
        <title>An insight into the sialome of Amazonian anophelines.</title>
        <authorList>
            <person name="Ribeiro J.M."/>
            <person name="Scarpassa V."/>
            <person name="Calvo E."/>
        </authorList>
    </citation>
    <scope>NUCLEOTIDE SEQUENCE</scope>
    <source>
        <tissue evidence="2">Salivary glands</tissue>
    </source>
</reference>
<feature type="transmembrane region" description="Helical" evidence="1">
    <location>
        <begin position="6"/>
        <end position="27"/>
    </location>
</feature>
<protein>
    <submittedName>
        <fullName evidence="2">Putative secreted peptide</fullName>
    </submittedName>
</protein>
<evidence type="ECO:0000313" key="2">
    <source>
        <dbReference type="EMBL" id="MBW30553.1"/>
    </source>
</evidence>
<sequence length="106" mass="11621">MWFASISVTPFGAVIISSTLVIMSFSLSSTSCSRKSISRDVTMPTSRVPSFPFSVIGYPVNPFWRFASSTSATVFSGPITSGSRIKPCLYFFTLCTSFAWYSAEQL</sequence>